<comment type="caution">
    <text evidence="1">The sequence shown here is derived from an EMBL/GenBank/DDBJ whole genome shotgun (WGS) entry which is preliminary data.</text>
</comment>
<dbReference type="AlphaFoldDB" id="A0A0F9G9F4"/>
<reference evidence="1" key="1">
    <citation type="journal article" date="2015" name="Nature">
        <title>Complex archaea that bridge the gap between prokaryotes and eukaryotes.</title>
        <authorList>
            <person name="Spang A."/>
            <person name="Saw J.H."/>
            <person name="Jorgensen S.L."/>
            <person name="Zaremba-Niedzwiedzka K."/>
            <person name="Martijn J."/>
            <person name="Lind A.E."/>
            <person name="van Eijk R."/>
            <person name="Schleper C."/>
            <person name="Guy L."/>
            <person name="Ettema T.J."/>
        </authorList>
    </citation>
    <scope>NUCLEOTIDE SEQUENCE</scope>
</reference>
<gene>
    <name evidence="1" type="ORF">LCGC14_2147530</name>
</gene>
<sequence length="126" mass="14772">MAGRNRFKQPFDKRGGALVVSTYLLKSDAYLSLSPQAKVLMMLLQIHWKSDRLVDYGVREAAEKIPCSKRTAIRSFKELEDKGFISCQNEFWFSSRTGSRTRGWRLEWLPFNDRPPANRWEKKNND</sequence>
<protein>
    <recommendedName>
        <fullName evidence="2">Helix-turn-helix domain-containing protein</fullName>
    </recommendedName>
</protein>
<organism evidence="1">
    <name type="scientific">marine sediment metagenome</name>
    <dbReference type="NCBI Taxonomy" id="412755"/>
    <lineage>
        <taxon>unclassified sequences</taxon>
        <taxon>metagenomes</taxon>
        <taxon>ecological metagenomes</taxon>
    </lineage>
</organism>
<dbReference type="Gene3D" id="1.10.10.10">
    <property type="entry name" value="Winged helix-like DNA-binding domain superfamily/Winged helix DNA-binding domain"/>
    <property type="match status" value="1"/>
</dbReference>
<name>A0A0F9G9F4_9ZZZZ</name>
<accession>A0A0F9G9F4</accession>
<evidence type="ECO:0000313" key="1">
    <source>
        <dbReference type="EMBL" id="KKL66180.1"/>
    </source>
</evidence>
<dbReference type="EMBL" id="LAZR01027288">
    <property type="protein sequence ID" value="KKL66180.1"/>
    <property type="molecule type" value="Genomic_DNA"/>
</dbReference>
<proteinExistence type="predicted"/>
<evidence type="ECO:0008006" key="2">
    <source>
        <dbReference type="Google" id="ProtNLM"/>
    </source>
</evidence>
<dbReference type="InterPro" id="IPR036388">
    <property type="entry name" value="WH-like_DNA-bd_sf"/>
</dbReference>